<dbReference type="PANTHER" id="PTHR43759">
    <property type="entry name" value="TREHALOSE TRANSPORT SYSTEM PERMEASE PROTEIN SUGA"/>
    <property type="match status" value="1"/>
</dbReference>
<evidence type="ECO:0000256" key="5">
    <source>
        <dbReference type="RuleBase" id="RU363032"/>
    </source>
</evidence>
<reference evidence="8" key="1">
    <citation type="submission" date="2018-03" db="EMBL/GenBank/DDBJ databases">
        <authorList>
            <person name="Nunes O.C."/>
            <person name="Lopes A.R."/>
            <person name="Froufe H."/>
            <person name="Munoz-Merida A."/>
            <person name="Barroso C."/>
            <person name="Egas C."/>
        </authorList>
    </citation>
    <scope>NUCLEOTIDE SEQUENCE</scope>
    <source>
        <strain evidence="8">ON4</strain>
    </source>
</reference>
<feature type="region of interest" description="Disordered" evidence="6">
    <location>
        <begin position="293"/>
        <end position="336"/>
    </location>
</feature>
<comment type="subcellular location">
    <subcellularLocation>
        <location evidence="5">Cell membrane</location>
        <topology evidence="5">Multi-pass membrane protein</topology>
    </subcellularLocation>
    <subcellularLocation>
        <location evidence="1">Membrane</location>
        <topology evidence="1">Multi-pass membrane protein</topology>
    </subcellularLocation>
</comment>
<dbReference type="InterPro" id="IPR000515">
    <property type="entry name" value="MetI-like"/>
</dbReference>
<name>A0ABT7CA03_9MICO</name>
<dbReference type="SUPFAM" id="SSF161098">
    <property type="entry name" value="MetI-like"/>
    <property type="match status" value="1"/>
</dbReference>
<dbReference type="Gene3D" id="1.10.3720.10">
    <property type="entry name" value="MetI-like"/>
    <property type="match status" value="1"/>
</dbReference>
<sequence length="336" mass="36097">MAVLAIIIGYPVIRAITLSFQSDRGIDPETGMFTEGGFAGLAHYAKWLLQDCGTGVNSCPTGTVGADFWSSVWVTLFFTVVTVSLETVLGFLMALIMSRNIVGRSLLRASVLIPWAIPTAVTAKLWYFIFAEKGIVNTLFGTDISWTTDPWASRFAVIVADVWKTTPFMALLILAGLQMIPKDVYEAARIDGANAWQRFRQITLPLVKPALMVALLFRVLDALRMYDLPAILSGTDSSSPVATISILVVADMRQGNFNSASALSTIVFLLIFAVAFLMVKVLGANAVRTQEATRKGDVDAAVAPRGKPGPGTEPEPGAKTESKTKPESTISNGGST</sequence>
<evidence type="ECO:0000313" key="8">
    <source>
        <dbReference type="EMBL" id="MDJ1371987.1"/>
    </source>
</evidence>
<feature type="transmembrane region" description="Helical" evidence="5">
    <location>
        <begin position="260"/>
        <end position="279"/>
    </location>
</feature>
<evidence type="ECO:0000259" key="7">
    <source>
        <dbReference type="PROSITE" id="PS50928"/>
    </source>
</evidence>
<feature type="transmembrane region" description="Helical" evidence="5">
    <location>
        <begin position="155"/>
        <end position="181"/>
    </location>
</feature>
<keyword evidence="9" id="KW-1185">Reference proteome</keyword>
<keyword evidence="5" id="KW-0813">Transport</keyword>
<keyword evidence="2 5" id="KW-0812">Transmembrane</keyword>
<proteinExistence type="inferred from homology"/>
<evidence type="ECO:0000256" key="2">
    <source>
        <dbReference type="ARBA" id="ARBA00022692"/>
    </source>
</evidence>
<protein>
    <submittedName>
        <fullName evidence="8">ABC transporter permease</fullName>
    </submittedName>
</protein>
<dbReference type="PANTHER" id="PTHR43759:SF1">
    <property type="entry name" value="GLUCOSE IMPORT SYSTEM PERMEASE PROTEIN GLCT"/>
    <property type="match status" value="1"/>
</dbReference>
<accession>A0ABT7CA03</accession>
<dbReference type="Pfam" id="PF00528">
    <property type="entry name" value="BPD_transp_1"/>
    <property type="match status" value="1"/>
</dbReference>
<reference evidence="8" key="2">
    <citation type="journal article" date="2022" name="Sci. Rep.">
        <title>In silico prediction of the enzymes involved in the degradation of the herbicide molinate by Gulosibacter molinativorax ON4T.</title>
        <authorList>
            <person name="Lopes A.R."/>
            <person name="Bunin E."/>
            <person name="Viana A.T."/>
            <person name="Froufe H."/>
            <person name="Munoz-Merida A."/>
            <person name="Pinho D."/>
            <person name="Figueiredo J."/>
            <person name="Barroso C."/>
            <person name="Vaz-Moreira I."/>
            <person name="Bellanger X."/>
            <person name="Egas C."/>
            <person name="Nunes O.C."/>
        </authorList>
    </citation>
    <scope>NUCLEOTIDE SEQUENCE</scope>
    <source>
        <strain evidence="8">ON4</strain>
    </source>
</reference>
<organism evidence="8 9">
    <name type="scientific">Gulosibacter molinativorax</name>
    <dbReference type="NCBI Taxonomy" id="256821"/>
    <lineage>
        <taxon>Bacteria</taxon>
        <taxon>Bacillati</taxon>
        <taxon>Actinomycetota</taxon>
        <taxon>Actinomycetes</taxon>
        <taxon>Micrococcales</taxon>
        <taxon>Microbacteriaceae</taxon>
        <taxon>Gulosibacter</taxon>
    </lineage>
</organism>
<keyword evidence="3 5" id="KW-1133">Transmembrane helix</keyword>
<evidence type="ECO:0000256" key="3">
    <source>
        <dbReference type="ARBA" id="ARBA00022989"/>
    </source>
</evidence>
<evidence type="ECO:0000256" key="4">
    <source>
        <dbReference type="ARBA" id="ARBA00023136"/>
    </source>
</evidence>
<comment type="similarity">
    <text evidence="5">Belongs to the binding-protein-dependent transport system permease family.</text>
</comment>
<gene>
    <name evidence="8" type="ORF">C7K25_11510</name>
</gene>
<dbReference type="CDD" id="cd06261">
    <property type="entry name" value="TM_PBP2"/>
    <property type="match status" value="1"/>
</dbReference>
<dbReference type="EMBL" id="PXVD01000018">
    <property type="protein sequence ID" value="MDJ1371987.1"/>
    <property type="molecule type" value="Genomic_DNA"/>
</dbReference>
<feature type="transmembrane region" description="Helical" evidence="5">
    <location>
        <begin position="72"/>
        <end position="97"/>
    </location>
</feature>
<feature type="domain" description="ABC transmembrane type-1" evidence="7">
    <location>
        <begin position="72"/>
        <end position="278"/>
    </location>
</feature>
<keyword evidence="4 5" id="KW-0472">Membrane</keyword>
<dbReference type="Proteomes" id="UP001170379">
    <property type="component" value="Unassembled WGS sequence"/>
</dbReference>
<dbReference type="InterPro" id="IPR035906">
    <property type="entry name" value="MetI-like_sf"/>
</dbReference>
<dbReference type="PROSITE" id="PS50928">
    <property type="entry name" value="ABC_TM1"/>
    <property type="match status" value="1"/>
</dbReference>
<comment type="caution">
    <text evidence="8">The sequence shown here is derived from an EMBL/GenBank/DDBJ whole genome shotgun (WGS) entry which is preliminary data.</text>
</comment>
<feature type="compositionally biased region" description="Basic and acidic residues" evidence="6">
    <location>
        <begin position="316"/>
        <end position="326"/>
    </location>
</feature>
<feature type="compositionally biased region" description="Polar residues" evidence="6">
    <location>
        <begin position="327"/>
        <end position="336"/>
    </location>
</feature>
<feature type="transmembrane region" description="Helical" evidence="5">
    <location>
        <begin position="109"/>
        <end position="129"/>
    </location>
</feature>
<evidence type="ECO:0000256" key="6">
    <source>
        <dbReference type="SAM" id="MobiDB-lite"/>
    </source>
</evidence>
<feature type="transmembrane region" description="Helical" evidence="5">
    <location>
        <begin position="202"/>
        <end position="220"/>
    </location>
</feature>
<evidence type="ECO:0000313" key="9">
    <source>
        <dbReference type="Proteomes" id="UP001170379"/>
    </source>
</evidence>
<dbReference type="InterPro" id="IPR052730">
    <property type="entry name" value="Sugar_ABC_transporter"/>
</dbReference>
<evidence type="ECO:0000256" key="1">
    <source>
        <dbReference type="ARBA" id="ARBA00004141"/>
    </source>
</evidence>